<evidence type="ECO:0000256" key="1">
    <source>
        <dbReference type="SAM" id="Phobius"/>
    </source>
</evidence>
<accession>A0AAU7E4N6</accession>
<feature type="transmembrane region" description="Helical" evidence="1">
    <location>
        <begin position="7"/>
        <end position="28"/>
    </location>
</feature>
<protein>
    <submittedName>
        <fullName evidence="2">Prepilin-type cleavage/methylation domain-containing protein</fullName>
    </submittedName>
</protein>
<keyword evidence="1" id="KW-0812">Transmembrane</keyword>
<sequence length="249" mass="28258">MKQAFSVLEFVFVMVIVGFILAIAKFFYTKDDLLMGANAILNDIRYTRTLALIQESFRIPNTSLSVAKDEWFKSRWQIYFIRSKSATNNEQTYTIFLDKNGDGNANIGKINENIDREIGVDILNSKKLMNSGQSGVISKDDERASKRFNIEQSYGIERVEFKGSCTGSTRIIFDEFGRLYSPLRSAKRAYDKTLALKSDNCIIKLSNKAQKSVCIVIENASGYAYIPKFQNTNTQLVLLKNKQQACSKL</sequence>
<dbReference type="EMBL" id="CP155620">
    <property type="protein sequence ID" value="XBJ28880.1"/>
    <property type="molecule type" value="Genomic_DNA"/>
</dbReference>
<dbReference type="AlphaFoldDB" id="A0AAU7E4N6"/>
<keyword evidence="1" id="KW-0472">Membrane</keyword>
<reference evidence="2" key="1">
    <citation type="submission" date="2024-05" db="EMBL/GenBank/DDBJ databases">
        <title>Campylobacter coli isolated from environmental waters in Slovenia.</title>
        <authorList>
            <person name="Zautner A.E."/>
            <person name="Bunk B."/>
            <person name="Riedel T."/>
            <person name="Sproeer C."/>
        </authorList>
    </citation>
    <scope>NUCLEOTIDE SEQUENCE</scope>
    <source>
        <strain evidence="2">CCS1377</strain>
    </source>
</reference>
<keyword evidence="1" id="KW-1133">Transmembrane helix</keyword>
<evidence type="ECO:0000313" key="2">
    <source>
        <dbReference type="EMBL" id="XBJ28880.1"/>
    </source>
</evidence>
<proteinExistence type="predicted"/>
<gene>
    <name evidence="2" type="ORF">AAH949_07275</name>
</gene>
<organism evidence="2">
    <name type="scientific">Campylobacter sp. CCS1377</name>
    <dbReference type="NCBI Taxonomy" id="3158229"/>
    <lineage>
        <taxon>Bacteria</taxon>
        <taxon>Pseudomonadati</taxon>
        <taxon>Campylobacterota</taxon>
        <taxon>Epsilonproteobacteria</taxon>
        <taxon>Campylobacterales</taxon>
        <taxon>Campylobacteraceae</taxon>
        <taxon>Campylobacter</taxon>
    </lineage>
</organism>
<name>A0AAU7E4N6_9BACT</name>
<dbReference type="RefSeq" id="WP_348518356.1">
    <property type="nucleotide sequence ID" value="NZ_CP155620.1"/>
</dbReference>